<dbReference type="AlphaFoldDB" id="C6HA69"/>
<feature type="region of interest" description="Disordered" evidence="1">
    <location>
        <begin position="296"/>
        <end position="340"/>
    </location>
</feature>
<feature type="compositionally biased region" description="Polar residues" evidence="1">
    <location>
        <begin position="315"/>
        <end position="332"/>
    </location>
</feature>
<evidence type="ECO:0000313" key="4">
    <source>
        <dbReference type="Proteomes" id="UP000002624"/>
    </source>
</evidence>
<gene>
    <name evidence="3" type="ORF">HCDG_03100</name>
</gene>
<dbReference type="OMA" id="CNPRGYI"/>
<dbReference type="InterPro" id="IPR029052">
    <property type="entry name" value="Metallo-depent_PP-like"/>
</dbReference>
<evidence type="ECO:0000313" key="3">
    <source>
        <dbReference type="EMBL" id="EER43202.1"/>
    </source>
</evidence>
<feature type="domain" description="Calcineurin-like phosphoesterase" evidence="2">
    <location>
        <begin position="45"/>
        <end position="267"/>
    </location>
</feature>
<dbReference type="OrthoDB" id="550558at2759"/>
<dbReference type="SUPFAM" id="SSF56300">
    <property type="entry name" value="Metallo-dependent phosphatases"/>
    <property type="match status" value="1"/>
</dbReference>
<dbReference type="EMBL" id="GG692421">
    <property type="protein sequence ID" value="EER43202.1"/>
    <property type="molecule type" value="Genomic_DNA"/>
</dbReference>
<dbReference type="GO" id="GO:0016787">
    <property type="term" value="F:hydrolase activity"/>
    <property type="evidence" value="ECO:0007669"/>
    <property type="project" value="InterPro"/>
</dbReference>
<reference evidence="4" key="1">
    <citation type="submission" date="2009-05" db="EMBL/GenBank/DDBJ databases">
        <title>The genome sequence of Ajellomyces capsulatus strain H143.</title>
        <authorList>
            <person name="Champion M."/>
            <person name="Cuomo C.A."/>
            <person name="Ma L.-J."/>
            <person name="Henn M.R."/>
            <person name="Sil A."/>
            <person name="Goldman B."/>
            <person name="Young S.K."/>
            <person name="Kodira C.D."/>
            <person name="Zeng Q."/>
            <person name="Koehrsen M."/>
            <person name="Alvarado L."/>
            <person name="Berlin A.M."/>
            <person name="Borenstein D."/>
            <person name="Chen Z."/>
            <person name="Engels R."/>
            <person name="Freedman E."/>
            <person name="Gellesch M."/>
            <person name="Goldberg J."/>
            <person name="Griggs A."/>
            <person name="Gujja S."/>
            <person name="Heiman D.I."/>
            <person name="Hepburn T.A."/>
            <person name="Howarth C."/>
            <person name="Jen D."/>
            <person name="Larson L."/>
            <person name="Lewis B."/>
            <person name="Mehta T."/>
            <person name="Park D."/>
            <person name="Pearson M."/>
            <person name="Roberts A."/>
            <person name="Saif S."/>
            <person name="Shea T.D."/>
            <person name="Shenoy N."/>
            <person name="Sisk P."/>
            <person name="Stolte C."/>
            <person name="Sykes S."/>
            <person name="Walk T."/>
            <person name="White J."/>
            <person name="Yandava C."/>
            <person name="Klein B."/>
            <person name="McEwen J.G."/>
            <person name="Puccia R."/>
            <person name="Goldman G.H."/>
            <person name="Felipe M.S."/>
            <person name="Nino-Vega G."/>
            <person name="San-Blas G."/>
            <person name="Taylor J.W."/>
            <person name="Mendoza L."/>
            <person name="Galagan J.E."/>
            <person name="Nusbaum C."/>
            <person name="Birren B.W."/>
        </authorList>
    </citation>
    <scope>NUCLEOTIDE SEQUENCE [LARGE SCALE GENOMIC DNA]</scope>
    <source>
        <strain evidence="4">H143</strain>
    </source>
</reference>
<dbReference type="PANTHER" id="PTHR37844">
    <property type="entry name" value="SER/THR PROTEIN PHOSPHATASE SUPERFAMILY (AFU_ORTHOLOGUE AFUA_1G14840)"/>
    <property type="match status" value="1"/>
</dbReference>
<proteinExistence type="predicted"/>
<dbReference type="Gene3D" id="3.60.21.10">
    <property type="match status" value="1"/>
</dbReference>
<dbReference type="Proteomes" id="UP000002624">
    <property type="component" value="Unassembled WGS sequence"/>
</dbReference>
<accession>C6HA69</accession>
<dbReference type="InterPro" id="IPR004843">
    <property type="entry name" value="Calcineurin-like_PHP"/>
</dbReference>
<evidence type="ECO:0000256" key="1">
    <source>
        <dbReference type="SAM" id="MobiDB-lite"/>
    </source>
</evidence>
<dbReference type="HOGENOM" id="CLU_060372_0_2_1"/>
<organism evidence="3 4">
    <name type="scientific">Ajellomyces capsulatus (strain H143)</name>
    <name type="common">Darling's disease fungus</name>
    <name type="synonym">Histoplasma capsulatum</name>
    <dbReference type="NCBI Taxonomy" id="544712"/>
    <lineage>
        <taxon>Eukaryota</taxon>
        <taxon>Fungi</taxon>
        <taxon>Dikarya</taxon>
        <taxon>Ascomycota</taxon>
        <taxon>Pezizomycotina</taxon>
        <taxon>Eurotiomycetes</taxon>
        <taxon>Eurotiomycetidae</taxon>
        <taxon>Onygenales</taxon>
        <taxon>Ajellomycetaceae</taxon>
        <taxon>Histoplasma</taxon>
    </lineage>
</organism>
<evidence type="ECO:0000259" key="2">
    <source>
        <dbReference type="Pfam" id="PF00149"/>
    </source>
</evidence>
<dbReference type="PANTHER" id="PTHR37844:SF2">
    <property type="entry name" value="SER_THR PROTEIN PHOSPHATASE SUPERFAMILY (AFU_ORTHOLOGUE AFUA_1G14840)"/>
    <property type="match status" value="1"/>
</dbReference>
<protein>
    <submittedName>
        <fullName evidence="3">Serine/threonine protein phosphatase</fullName>
    </submittedName>
</protein>
<dbReference type="VEuPathDB" id="FungiDB:HCDG_03100"/>
<sequence>MHPFLQPHEARKLQIIQTSLKPSRCHMSLTKLLSRGPQGRIRLQFVSDLHLEVGPQYATFNIVPHATHLILAGDIGRLADYDGFHSFLQSQCEKFAAVYLVLGNHEFFGVSHQEGLCLAAKLQEEPGLKERLIIMNKTRVDLQEATLLGCTLHSHILTEVEELVQKKVNDFRRIVDWTVASHNSEHAADVEWLINEVTSIKEAEKLTGSKRKIVIISHHAPSTRGTSKLSDEGNLWSSAFATDLLGNTDETSCLNDVQWWIFGHTHYSTELIIGQVKLVSNQRGYVLPGKMNDLSTKGSPSLVSKGTVRKPPDNDLQNTARSSRLLTGWTRKSSNEQHIT</sequence>
<dbReference type="Pfam" id="PF00149">
    <property type="entry name" value="Metallophos"/>
    <property type="match status" value="1"/>
</dbReference>
<name>C6HA69_AJECH</name>